<reference evidence="2" key="1">
    <citation type="journal article" date="2020" name="Phytopathology">
        <title>Genome Sequence Resources of Colletotrichum truncatum, C. plurivorum, C. musicola, and C. sojae: Four Species Pathogenic to Soybean (Glycine max).</title>
        <authorList>
            <person name="Rogerio F."/>
            <person name="Boufleur T.R."/>
            <person name="Ciampi-Guillardi M."/>
            <person name="Sukno S.A."/>
            <person name="Thon M.R."/>
            <person name="Massola Junior N.S."/>
            <person name="Baroncelli R."/>
        </authorList>
    </citation>
    <scope>NUCLEOTIDE SEQUENCE</scope>
    <source>
        <strain evidence="2">LFN0074</strain>
    </source>
</reference>
<feature type="region of interest" description="Disordered" evidence="1">
    <location>
        <begin position="16"/>
        <end position="63"/>
    </location>
</feature>
<feature type="compositionally biased region" description="Basic and acidic residues" evidence="1">
    <location>
        <begin position="92"/>
        <end position="106"/>
    </location>
</feature>
<dbReference type="Proteomes" id="UP000639643">
    <property type="component" value="Unassembled WGS sequence"/>
</dbReference>
<feature type="compositionally biased region" description="Polar residues" evidence="1">
    <location>
        <begin position="29"/>
        <end position="51"/>
    </location>
</feature>
<keyword evidence="3" id="KW-1185">Reference proteome</keyword>
<gene>
    <name evidence="2" type="ORF">CMUS01_04836</name>
</gene>
<sequence>MMVVVVSGRWCCHCGESRGSFWGQIKPTRGTNRSDQQKQHLGSSGSDSGNSAPPHHHEVPLTAPSSLPHLIISPCRRYTGFLYGPLRAPIAQRDKVAEGTDTKPEEGEAACQAR</sequence>
<evidence type="ECO:0000256" key="1">
    <source>
        <dbReference type="SAM" id="MobiDB-lite"/>
    </source>
</evidence>
<dbReference type="EMBL" id="WIGM01000136">
    <property type="protein sequence ID" value="KAF6837943.1"/>
    <property type="molecule type" value="Genomic_DNA"/>
</dbReference>
<feature type="region of interest" description="Disordered" evidence="1">
    <location>
        <begin position="92"/>
        <end position="114"/>
    </location>
</feature>
<proteinExistence type="predicted"/>
<name>A0A8H6KVA5_9PEZI</name>
<evidence type="ECO:0000313" key="3">
    <source>
        <dbReference type="Proteomes" id="UP000639643"/>
    </source>
</evidence>
<accession>A0A8H6KVA5</accession>
<dbReference type="AlphaFoldDB" id="A0A8H6KVA5"/>
<evidence type="ECO:0000313" key="2">
    <source>
        <dbReference type="EMBL" id="KAF6837943.1"/>
    </source>
</evidence>
<organism evidence="2 3">
    <name type="scientific">Colletotrichum musicola</name>
    <dbReference type="NCBI Taxonomy" id="2175873"/>
    <lineage>
        <taxon>Eukaryota</taxon>
        <taxon>Fungi</taxon>
        <taxon>Dikarya</taxon>
        <taxon>Ascomycota</taxon>
        <taxon>Pezizomycotina</taxon>
        <taxon>Sordariomycetes</taxon>
        <taxon>Hypocreomycetidae</taxon>
        <taxon>Glomerellales</taxon>
        <taxon>Glomerellaceae</taxon>
        <taxon>Colletotrichum</taxon>
        <taxon>Colletotrichum orchidearum species complex</taxon>
    </lineage>
</organism>
<protein>
    <submittedName>
        <fullName evidence="2">Uncharacterized protein</fullName>
    </submittedName>
</protein>
<comment type="caution">
    <text evidence="2">The sequence shown here is derived from an EMBL/GenBank/DDBJ whole genome shotgun (WGS) entry which is preliminary data.</text>
</comment>